<sequence>MKARNFKTSTLLTLGAGALALAMLSAGTSASAEGRDPVYAAARASGQVGEKLDGYLGFPTPPSAALRSVVEDINIKRKAVYAQKAQANNATVEEYAFTAGCLAIARTTPGEKYQAPDGSWQTRGAGAPNRDSRCP</sequence>
<keyword evidence="4" id="KW-1185">Reference proteome</keyword>
<evidence type="ECO:0000256" key="1">
    <source>
        <dbReference type="SAM" id="MobiDB-lite"/>
    </source>
</evidence>
<evidence type="ECO:0000256" key="2">
    <source>
        <dbReference type="SAM" id="SignalP"/>
    </source>
</evidence>
<feature type="chain" id="PRO_5014981086" description="DUF1318 domain-containing protein" evidence="2">
    <location>
        <begin position="33"/>
        <end position="135"/>
    </location>
</feature>
<feature type="signal peptide" evidence="2">
    <location>
        <begin position="1"/>
        <end position="32"/>
    </location>
</feature>
<dbReference type="Pfam" id="PF07027">
    <property type="entry name" value="DUF1318"/>
    <property type="match status" value="1"/>
</dbReference>
<comment type="caution">
    <text evidence="3">The sequence shown here is derived from an EMBL/GenBank/DDBJ whole genome shotgun (WGS) entry which is preliminary data.</text>
</comment>
<keyword evidence="2" id="KW-0732">Signal</keyword>
<dbReference type="InterPro" id="IPR008309">
    <property type="entry name" value="YdbL"/>
</dbReference>
<evidence type="ECO:0000313" key="4">
    <source>
        <dbReference type="Proteomes" id="UP000232587"/>
    </source>
</evidence>
<accession>A0A2N0I1E6</accession>
<dbReference type="RefSeq" id="WP_100865466.1">
    <property type="nucleotide sequence ID" value="NZ_PHUF01000002.1"/>
</dbReference>
<gene>
    <name evidence="3" type="ORF">B0I00_0151</name>
</gene>
<dbReference type="Proteomes" id="UP000232587">
    <property type="component" value="Unassembled WGS sequence"/>
</dbReference>
<feature type="region of interest" description="Disordered" evidence="1">
    <location>
        <begin position="111"/>
        <end position="135"/>
    </location>
</feature>
<dbReference type="OrthoDB" id="7474881at2"/>
<reference evidence="3 4" key="1">
    <citation type="submission" date="2017-11" db="EMBL/GenBank/DDBJ databases">
        <title>Genomic Encyclopedia of Type Strains, Phase III (KMG-III): the genomes of soil and plant-associated and newly described type strains.</title>
        <authorList>
            <person name="Whitman W."/>
        </authorList>
    </citation>
    <scope>NUCLEOTIDE SEQUENCE [LARGE SCALE GENOMIC DNA]</scope>
    <source>
        <strain evidence="3 4">CGMCC 1.12274</strain>
    </source>
</reference>
<dbReference type="AlphaFoldDB" id="A0A2N0I1E6"/>
<dbReference type="EMBL" id="PHUF01000002">
    <property type="protein sequence ID" value="PKB24971.1"/>
    <property type="molecule type" value="Genomic_DNA"/>
</dbReference>
<proteinExistence type="predicted"/>
<evidence type="ECO:0008006" key="5">
    <source>
        <dbReference type="Google" id="ProtNLM"/>
    </source>
</evidence>
<evidence type="ECO:0000313" key="3">
    <source>
        <dbReference type="EMBL" id="PKB24971.1"/>
    </source>
</evidence>
<name>A0A2N0I1E6_9SPHN</name>
<organism evidence="3 4">
    <name type="scientific">Novosphingobium kunmingense</name>
    <dbReference type="NCBI Taxonomy" id="1211806"/>
    <lineage>
        <taxon>Bacteria</taxon>
        <taxon>Pseudomonadati</taxon>
        <taxon>Pseudomonadota</taxon>
        <taxon>Alphaproteobacteria</taxon>
        <taxon>Sphingomonadales</taxon>
        <taxon>Sphingomonadaceae</taxon>
        <taxon>Novosphingobium</taxon>
    </lineage>
</organism>
<protein>
    <recommendedName>
        <fullName evidence="5">DUF1318 domain-containing protein</fullName>
    </recommendedName>
</protein>